<gene>
    <name evidence="2" type="ORF">HCR_15860</name>
</gene>
<dbReference type="EMBL" id="AP027370">
    <property type="protein sequence ID" value="BDY13274.1"/>
    <property type="molecule type" value="Genomic_DNA"/>
</dbReference>
<reference evidence="2 3" key="1">
    <citation type="submission" date="2023-03" db="EMBL/GenBank/DDBJ databases">
        <title>Description of Hydrogenimonas sp. ISO32.</title>
        <authorList>
            <person name="Mino S."/>
            <person name="Fukazawa S."/>
            <person name="Sawabe T."/>
        </authorList>
    </citation>
    <scope>NUCLEOTIDE SEQUENCE [LARGE SCALE GENOMIC DNA]</scope>
    <source>
        <strain evidence="2 3">ISO32</strain>
    </source>
</reference>
<evidence type="ECO:0000313" key="3">
    <source>
        <dbReference type="Proteomes" id="UP001321445"/>
    </source>
</evidence>
<protein>
    <recommendedName>
        <fullName evidence="1">Mut7-C RNAse domain-containing protein</fullName>
    </recommendedName>
</protein>
<name>A0ABN6WYE4_9BACT</name>
<dbReference type="Proteomes" id="UP001321445">
    <property type="component" value="Chromosome"/>
</dbReference>
<dbReference type="PANTHER" id="PTHR39081:SF1">
    <property type="entry name" value="MUT7-C RNASE DOMAIN-CONTAINING PROTEIN"/>
    <property type="match status" value="1"/>
</dbReference>
<dbReference type="RefSeq" id="WP_286336233.1">
    <property type="nucleotide sequence ID" value="NZ_AP027370.1"/>
</dbReference>
<evidence type="ECO:0000313" key="2">
    <source>
        <dbReference type="EMBL" id="BDY13274.1"/>
    </source>
</evidence>
<sequence>MKRFCIRWDSSPRFVCDVHLAKVAKYLRLLGFDTLYRNDITDNELFGMCRFGRIGITCDRRLQERLPESIVVLPCEEAPKQVRRLSAMFDLARYAHPFSRSLCCNRTMQPCDKREFFSKIPKETYRWRNGFWICPKCKKIYWQGTHAGRMRQKIIDLLGVSEKVLKA</sequence>
<accession>A0ABN6WYE4</accession>
<proteinExistence type="predicted"/>
<organism evidence="2 3">
    <name type="scientific">Hydrogenimonas cancrithermarum</name>
    <dbReference type="NCBI Taxonomy" id="2993563"/>
    <lineage>
        <taxon>Bacteria</taxon>
        <taxon>Pseudomonadati</taxon>
        <taxon>Campylobacterota</taxon>
        <taxon>Epsilonproteobacteria</taxon>
        <taxon>Campylobacterales</taxon>
        <taxon>Hydrogenimonadaceae</taxon>
        <taxon>Hydrogenimonas</taxon>
    </lineage>
</organism>
<dbReference type="InterPro" id="IPR002782">
    <property type="entry name" value="Mut7-C_RNAse_dom"/>
</dbReference>
<dbReference type="PANTHER" id="PTHR39081">
    <property type="entry name" value="MUT7-C DOMAIN-CONTAINING PROTEIN"/>
    <property type="match status" value="1"/>
</dbReference>
<dbReference type="Pfam" id="PF01927">
    <property type="entry name" value="Mut7-C"/>
    <property type="match status" value="1"/>
</dbReference>
<evidence type="ECO:0000259" key="1">
    <source>
        <dbReference type="Pfam" id="PF01927"/>
    </source>
</evidence>
<keyword evidence="3" id="KW-1185">Reference proteome</keyword>
<feature type="domain" description="Mut7-C RNAse" evidence="1">
    <location>
        <begin position="12"/>
        <end position="153"/>
    </location>
</feature>